<evidence type="ECO:0000313" key="3">
    <source>
        <dbReference type="Proteomes" id="UP000054845"/>
    </source>
</evidence>
<organism evidence="2 3">
    <name type="scientific">Ceraceosorus bombacis</name>
    <dbReference type="NCBI Taxonomy" id="401625"/>
    <lineage>
        <taxon>Eukaryota</taxon>
        <taxon>Fungi</taxon>
        <taxon>Dikarya</taxon>
        <taxon>Basidiomycota</taxon>
        <taxon>Ustilaginomycotina</taxon>
        <taxon>Exobasidiomycetes</taxon>
        <taxon>Ceraceosorales</taxon>
        <taxon>Ceraceosoraceae</taxon>
        <taxon>Ceraceosorus</taxon>
    </lineage>
</organism>
<sequence length="997" mass="109468">MVDTSVAQANTVSTSGSLRLQRPLIGRHVPLPSTSTARQHSTGADLRPPRQADADTQDEQMVSKRSSSTAATRAHLSLRSSPSSVNSEAQRDSGLLGSRPASRVRLRRASRPLVPTSAPALDSNQQQTADHVPDERGQIQADGELIDTVDGSLSTDACPAATTAPTTTAQPLDKADIALVLDFILGKSMRMSHEPEQAASSRVEALWNPRPEQRQPFQAALDALISGEKERRTRSQPPRRFYLDKWPRASNGSTNLYNAISHANKESPHLPAGVVWNLHQVLLATPRDAEKDTRGKAKRLYAQSRGTYAYLLRLAAKQMNGSLLARIGQAAKRWEEGKRHSSRMPSAKSQSLSQLERVLAHQVTAKRGQVPNFSLSSDTKRLVACEEGSQDKAFLAAVRLRTRVQMPRTAVLTRYSAAQHSTGPHSSLDPLLTRVYAPAPSQPYLISNLRRAADRRRRLRGAPGTARLLVATWDAAQQRLARSRNGSSETGSEPSASDLRYASTHDVLGQRQVSVGTKSAVDREWRRSLIKDARFKSEALMEYLDKFERPDEETNASGLPAFAEQEETQSPGTRQTPALLPAGAIDGERRASVRWIAENSVFEDNASREDDYGDLEKTHGSHGQSPRLHATTTFEPMKAAGPWRSDAQIRDITIDARQDQLFPETQRSVFSSRRKRILDGRIGEAFRKLRLSGEANLSDRSAAASIAHNTGYSSHPAKKGPLPTWLLLSTLQTLSQRADPQTSFRLVRAYVAEMKQLGHSSEDFSNDRMIYAVSKPDEPPAGASLLNHVLRAHLLAGNQIHEAEAAFVWLTGQSGLVPGVAGSSNNLSSISSRGDGGILHRGTGGQKGMQDGNAVHVIPDETTVLLLLSLMGGRSDRLHKGIKLVSEVWNTWNDTGQKPRLVLGTRTMRLFIKWGLDLLPRPGLGLSSEQRTARRADTITALASALEQHVSRQAMQDLDGLPHLVTKRLWQRGEAVKWRHALARLKRRGLLYSEHGG</sequence>
<reference evidence="3" key="1">
    <citation type="submission" date="2014-09" db="EMBL/GenBank/DDBJ databases">
        <authorList>
            <person name="Sharma Rahul"/>
            <person name="Thines Marco"/>
        </authorList>
    </citation>
    <scope>NUCLEOTIDE SEQUENCE [LARGE SCALE GENOMIC DNA]</scope>
</reference>
<dbReference type="Proteomes" id="UP000054845">
    <property type="component" value="Unassembled WGS sequence"/>
</dbReference>
<name>A0A0P1BMQ4_9BASI</name>
<feature type="region of interest" description="Disordered" evidence="1">
    <location>
        <begin position="480"/>
        <end position="499"/>
    </location>
</feature>
<feature type="region of interest" description="Disordered" evidence="1">
    <location>
        <begin position="607"/>
        <end position="628"/>
    </location>
</feature>
<dbReference type="EMBL" id="CCYA01000265">
    <property type="protein sequence ID" value="CEH17623.1"/>
    <property type="molecule type" value="Genomic_DNA"/>
</dbReference>
<feature type="compositionally biased region" description="Basic and acidic residues" evidence="1">
    <location>
        <begin position="607"/>
        <end position="619"/>
    </location>
</feature>
<evidence type="ECO:0000256" key="1">
    <source>
        <dbReference type="SAM" id="MobiDB-lite"/>
    </source>
</evidence>
<accession>A0A0P1BMQ4</accession>
<feature type="compositionally biased region" description="Polar residues" evidence="1">
    <location>
        <begin position="1"/>
        <end position="18"/>
    </location>
</feature>
<keyword evidence="3" id="KW-1185">Reference proteome</keyword>
<dbReference type="OrthoDB" id="10323359at2759"/>
<proteinExistence type="predicted"/>
<feature type="compositionally biased region" description="Polar residues" evidence="1">
    <location>
        <begin position="32"/>
        <end position="42"/>
    </location>
</feature>
<feature type="compositionally biased region" description="Low complexity" evidence="1">
    <location>
        <begin position="65"/>
        <end position="87"/>
    </location>
</feature>
<dbReference type="AlphaFoldDB" id="A0A0P1BMQ4"/>
<evidence type="ECO:0000313" key="2">
    <source>
        <dbReference type="EMBL" id="CEH17623.1"/>
    </source>
</evidence>
<feature type="region of interest" description="Disordered" evidence="1">
    <location>
        <begin position="1"/>
        <end position="134"/>
    </location>
</feature>
<protein>
    <submittedName>
        <fullName evidence="2">Uncharacterized protein</fullName>
    </submittedName>
</protein>
<feature type="compositionally biased region" description="Polar residues" evidence="1">
    <location>
        <begin position="484"/>
        <end position="495"/>
    </location>
</feature>